<name>A0ABR8UW08_9MICC</name>
<proteinExistence type="predicted"/>
<evidence type="ECO:0000313" key="3">
    <source>
        <dbReference type="Proteomes" id="UP000609874"/>
    </source>
</evidence>
<feature type="region of interest" description="Disordered" evidence="1">
    <location>
        <begin position="48"/>
        <end position="77"/>
    </location>
</feature>
<dbReference type="Proteomes" id="UP000609874">
    <property type="component" value="Unassembled WGS sequence"/>
</dbReference>
<sequence length="272" mass="28630">MKRRIRIFSVLSWLVAMLLLGVLLLPAPYAAFSTAAAAVGWQTTPLAPQPRPWESGTNDPVVDAETSDGSYRWSGSDSAQLKLPDSLLAQAGNGEPLPALVTGTSEGLLRLVRLLEASSGATYPSTILTAEEPEDGQTAGASPEPAFVLLNVKDNRFYVEASGKWTVEVEVPRLQNAAGGSAQGNGSGIFRYDGAAASGRFDTAGRSDPLLYVLAHSAAGIDFLGVPDAEGRLAWDAEGPIWFQVYATGPWTFQADPTFPANPAVPANPTDS</sequence>
<dbReference type="RefSeq" id="WP_191809014.1">
    <property type="nucleotide sequence ID" value="NZ_JACSQD010000008.1"/>
</dbReference>
<accession>A0ABR8UW08</accession>
<gene>
    <name evidence="2" type="ORF">H9639_15690</name>
</gene>
<organism evidence="2 3">
    <name type="scientific">Arthrobacter gallicola</name>
    <dbReference type="NCBI Taxonomy" id="2762225"/>
    <lineage>
        <taxon>Bacteria</taxon>
        <taxon>Bacillati</taxon>
        <taxon>Actinomycetota</taxon>
        <taxon>Actinomycetes</taxon>
        <taxon>Micrococcales</taxon>
        <taxon>Micrococcaceae</taxon>
        <taxon>Arthrobacter</taxon>
    </lineage>
</organism>
<feature type="compositionally biased region" description="Polar residues" evidence="1">
    <location>
        <begin position="67"/>
        <end position="77"/>
    </location>
</feature>
<evidence type="ECO:0000313" key="2">
    <source>
        <dbReference type="EMBL" id="MBD7996740.1"/>
    </source>
</evidence>
<comment type="caution">
    <text evidence="2">The sequence shown here is derived from an EMBL/GenBank/DDBJ whole genome shotgun (WGS) entry which is preliminary data.</text>
</comment>
<protein>
    <submittedName>
        <fullName evidence="2">Uncharacterized protein</fullName>
    </submittedName>
</protein>
<evidence type="ECO:0000256" key="1">
    <source>
        <dbReference type="SAM" id="MobiDB-lite"/>
    </source>
</evidence>
<dbReference type="EMBL" id="JACSQD010000008">
    <property type="protein sequence ID" value="MBD7996740.1"/>
    <property type="molecule type" value="Genomic_DNA"/>
</dbReference>
<reference evidence="2 3" key="1">
    <citation type="submission" date="2020-08" db="EMBL/GenBank/DDBJ databases">
        <title>A Genomic Blueprint of the Chicken Gut Microbiome.</title>
        <authorList>
            <person name="Gilroy R."/>
            <person name="Ravi A."/>
            <person name="Getino M."/>
            <person name="Pursley I."/>
            <person name="Horton D.L."/>
            <person name="Alikhan N.-F."/>
            <person name="Baker D."/>
            <person name="Gharbi K."/>
            <person name="Hall N."/>
            <person name="Watson M."/>
            <person name="Adriaenssens E.M."/>
            <person name="Foster-Nyarko E."/>
            <person name="Jarju S."/>
            <person name="Secka A."/>
            <person name="Antonio M."/>
            <person name="Oren A."/>
            <person name="Chaudhuri R."/>
            <person name="La Ragione R.M."/>
            <person name="Hildebrand F."/>
            <person name="Pallen M.J."/>
        </authorList>
    </citation>
    <scope>NUCLEOTIDE SEQUENCE [LARGE SCALE GENOMIC DNA]</scope>
    <source>
        <strain evidence="2 3">Sa2CUA1</strain>
    </source>
</reference>
<keyword evidence="3" id="KW-1185">Reference proteome</keyword>